<dbReference type="GO" id="GO:0005886">
    <property type="term" value="C:plasma membrane"/>
    <property type="evidence" value="ECO:0007669"/>
    <property type="project" value="UniProtKB-SubCell"/>
</dbReference>
<dbReference type="AlphaFoldDB" id="A0A1H1SFH9"/>
<comment type="subcellular location">
    <subcellularLocation>
        <location evidence="1">Cell membrane</location>
        <topology evidence="1">Multi-pass membrane protein</topology>
    </subcellularLocation>
</comment>
<dbReference type="Proteomes" id="UP000199524">
    <property type="component" value="Chromosome I"/>
</dbReference>
<feature type="transmembrane region" description="Helical" evidence="6">
    <location>
        <begin position="219"/>
        <end position="237"/>
    </location>
</feature>
<accession>A0A1H1SFH9</accession>
<keyword evidence="9" id="KW-1185">Reference proteome</keyword>
<proteinExistence type="predicted"/>
<evidence type="ECO:0000313" key="9">
    <source>
        <dbReference type="Proteomes" id="UP000199524"/>
    </source>
</evidence>
<feature type="transmembrane region" description="Helical" evidence="6">
    <location>
        <begin position="249"/>
        <end position="268"/>
    </location>
</feature>
<keyword evidence="4 6" id="KW-1133">Transmembrane helix</keyword>
<feature type="transmembrane region" description="Helical" evidence="6">
    <location>
        <begin position="274"/>
        <end position="292"/>
    </location>
</feature>
<dbReference type="EMBL" id="LT629777">
    <property type="protein sequence ID" value="SDS46830.1"/>
    <property type="molecule type" value="Genomic_DNA"/>
</dbReference>
<feature type="transmembrane region" description="Helical" evidence="6">
    <location>
        <begin position="65"/>
        <end position="87"/>
    </location>
</feature>
<feature type="domain" description="EamA" evidence="7">
    <location>
        <begin position="151"/>
        <end position="290"/>
    </location>
</feature>
<feature type="transmembrane region" description="Helical" evidence="6">
    <location>
        <begin position="152"/>
        <end position="170"/>
    </location>
</feature>
<gene>
    <name evidence="8" type="ORF">SAMN05216598_1683</name>
</gene>
<protein>
    <submittedName>
        <fullName evidence="8">Permease of the drug/metabolite transporter (DMT) superfamily</fullName>
    </submittedName>
</protein>
<keyword evidence="2" id="KW-1003">Cell membrane</keyword>
<evidence type="ECO:0000256" key="2">
    <source>
        <dbReference type="ARBA" id="ARBA00022475"/>
    </source>
</evidence>
<feature type="transmembrane region" description="Helical" evidence="6">
    <location>
        <begin position="93"/>
        <end position="112"/>
    </location>
</feature>
<dbReference type="InterPro" id="IPR050638">
    <property type="entry name" value="AA-Vitamin_Transporters"/>
</dbReference>
<dbReference type="PANTHER" id="PTHR32322:SF18">
    <property type="entry name" value="S-ADENOSYLMETHIONINE_S-ADENOSYLHOMOCYSTEINE TRANSPORTER"/>
    <property type="match status" value="1"/>
</dbReference>
<evidence type="ECO:0000259" key="7">
    <source>
        <dbReference type="Pfam" id="PF00892"/>
    </source>
</evidence>
<dbReference type="RefSeq" id="WP_090203915.1">
    <property type="nucleotide sequence ID" value="NZ_LT629777.1"/>
</dbReference>
<feature type="transmembrane region" description="Helical" evidence="6">
    <location>
        <begin position="36"/>
        <end position="53"/>
    </location>
</feature>
<evidence type="ECO:0000256" key="3">
    <source>
        <dbReference type="ARBA" id="ARBA00022692"/>
    </source>
</evidence>
<evidence type="ECO:0000313" key="8">
    <source>
        <dbReference type="EMBL" id="SDS46830.1"/>
    </source>
</evidence>
<evidence type="ECO:0000256" key="6">
    <source>
        <dbReference type="SAM" id="Phobius"/>
    </source>
</evidence>
<feature type="transmembrane region" description="Helical" evidence="6">
    <location>
        <begin position="119"/>
        <end position="140"/>
    </location>
</feature>
<keyword evidence="5 6" id="KW-0472">Membrane</keyword>
<evidence type="ECO:0000256" key="1">
    <source>
        <dbReference type="ARBA" id="ARBA00004651"/>
    </source>
</evidence>
<reference evidence="9" key="1">
    <citation type="submission" date="2016-10" db="EMBL/GenBank/DDBJ databases">
        <authorList>
            <person name="Varghese N."/>
            <person name="Submissions S."/>
        </authorList>
    </citation>
    <scope>NUCLEOTIDE SEQUENCE [LARGE SCALE GENOMIC DNA]</scope>
    <source>
        <strain evidence="9">ATCC 23835</strain>
    </source>
</reference>
<dbReference type="PANTHER" id="PTHR32322">
    <property type="entry name" value="INNER MEMBRANE TRANSPORTER"/>
    <property type="match status" value="1"/>
</dbReference>
<sequence length="306" mass="33458">MPYLYLSLAAIFWGGNYVVGKLMVVDMDPILLSQARWLLTSVLLLVINMRPLVRSAGEIRKAWSTLTMLAICGQVLFPLTLYIGLQYTTSLNAAIYLSATPCLVLSINRFVFGDTITRGNWLGVLASTIGVAWLVTMGQLSDLSFLTQFNKGDLWTMLSAASWASYCAFLRTKPKSIPGQAFVTYSAVVGTVLLVPFTLYTLYQPATVGVLESLKSVNLWGLAYLVIFPSYLSYLFWNRGIAEIGATRGEIFTHLVPLSGGVLSIVFLGTPLHIYHLVSLLLIAVGVVMCSAKPKLQLTAKVEAAQ</sequence>
<dbReference type="SUPFAM" id="SSF103481">
    <property type="entry name" value="Multidrug resistance efflux transporter EmrE"/>
    <property type="match status" value="2"/>
</dbReference>
<evidence type="ECO:0000256" key="5">
    <source>
        <dbReference type="ARBA" id="ARBA00023136"/>
    </source>
</evidence>
<dbReference type="GeneID" id="300206685"/>
<dbReference type="InterPro" id="IPR000620">
    <property type="entry name" value="EamA_dom"/>
</dbReference>
<organism evidence="8 9">
    <name type="scientific">Pseudomonas asplenii</name>
    <dbReference type="NCBI Taxonomy" id="53407"/>
    <lineage>
        <taxon>Bacteria</taxon>
        <taxon>Pseudomonadati</taxon>
        <taxon>Pseudomonadota</taxon>
        <taxon>Gammaproteobacteria</taxon>
        <taxon>Pseudomonadales</taxon>
        <taxon>Pseudomonadaceae</taxon>
        <taxon>Pseudomonas</taxon>
    </lineage>
</organism>
<feature type="transmembrane region" description="Helical" evidence="6">
    <location>
        <begin position="182"/>
        <end position="203"/>
    </location>
</feature>
<dbReference type="Pfam" id="PF00892">
    <property type="entry name" value="EamA"/>
    <property type="match status" value="2"/>
</dbReference>
<name>A0A1H1SFH9_9PSED</name>
<keyword evidence="3 6" id="KW-0812">Transmembrane</keyword>
<evidence type="ECO:0000256" key="4">
    <source>
        <dbReference type="ARBA" id="ARBA00022989"/>
    </source>
</evidence>
<dbReference type="InterPro" id="IPR037185">
    <property type="entry name" value="EmrE-like"/>
</dbReference>
<feature type="domain" description="EamA" evidence="7">
    <location>
        <begin position="3"/>
        <end position="135"/>
    </location>
</feature>